<keyword evidence="3 9" id="KW-0378">Hydrolase</keyword>
<evidence type="ECO:0000259" key="7">
    <source>
        <dbReference type="PROSITE" id="PS50055"/>
    </source>
</evidence>
<dbReference type="AlphaFoldDB" id="A0A6J8B2L8"/>
<comment type="similarity">
    <text evidence="1">Belongs to the protein-tyrosine phosphatase family.</text>
</comment>
<dbReference type="InterPro" id="IPR029021">
    <property type="entry name" value="Prot-tyrosine_phosphatase-like"/>
</dbReference>
<organism evidence="9 10">
    <name type="scientific">Mytilus coruscus</name>
    <name type="common">Sea mussel</name>
    <dbReference type="NCBI Taxonomy" id="42192"/>
    <lineage>
        <taxon>Eukaryota</taxon>
        <taxon>Metazoa</taxon>
        <taxon>Spiralia</taxon>
        <taxon>Lophotrochozoa</taxon>
        <taxon>Mollusca</taxon>
        <taxon>Bivalvia</taxon>
        <taxon>Autobranchia</taxon>
        <taxon>Pteriomorphia</taxon>
        <taxon>Mytilida</taxon>
        <taxon>Mytiloidea</taxon>
        <taxon>Mytilidae</taxon>
        <taxon>Mytilinae</taxon>
        <taxon>Mytilus</taxon>
    </lineage>
</organism>
<keyword evidence="4" id="KW-0904">Protein phosphatase</keyword>
<dbReference type="PANTHER" id="PTHR19134:SF562">
    <property type="entry name" value="PROTEIN-TYROSINE-PHOSPHATASE"/>
    <property type="match status" value="1"/>
</dbReference>
<keyword evidence="6" id="KW-1133">Transmembrane helix</keyword>
<dbReference type="InterPro" id="IPR000242">
    <property type="entry name" value="PTP_cat"/>
</dbReference>
<evidence type="ECO:0000256" key="1">
    <source>
        <dbReference type="ARBA" id="ARBA00009580"/>
    </source>
</evidence>
<comment type="catalytic activity">
    <reaction evidence="5">
        <text>O-phospho-L-tyrosyl-[protein] + H2O = L-tyrosyl-[protein] + phosphate</text>
        <dbReference type="Rhea" id="RHEA:10684"/>
        <dbReference type="Rhea" id="RHEA-COMP:10136"/>
        <dbReference type="Rhea" id="RHEA-COMP:20101"/>
        <dbReference type="ChEBI" id="CHEBI:15377"/>
        <dbReference type="ChEBI" id="CHEBI:43474"/>
        <dbReference type="ChEBI" id="CHEBI:46858"/>
        <dbReference type="ChEBI" id="CHEBI:61978"/>
        <dbReference type="EC" id="3.1.3.48"/>
    </reaction>
</comment>
<dbReference type="FunFam" id="3.90.190.10:FF:000102">
    <property type="entry name" value="Receptor-type tyrosine-protein phosphatase"/>
    <property type="match status" value="1"/>
</dbReference>
<gene>
    <name evidence="9" type="ORF">MCOR_13156</name>
</gene>
<dbReference type="CDD" id="cd00047">
    <property type="entry name" value="PTPc"/>
    <property type="match status" value="2"/>
</dbReference>
<dbReference type="PRINTS" id="PR00700">
    <property type="entry name" value="PRTYPHPHTASE"/>
</dbReference>
<feature type="domain" description="Tyrosine-protein phosphatase" evidence="7">
    <location>
        <begin position="711"/>
        <end position="919"/>
    </location>
</feature>
<dbReference type="GO" id="GO:0008045">
    <property type="term" value="P:motor neuron axon guidance"/>
    <property type="evidence" value="ECO:0007669"/>
    <property type="project" value="TreeGrafter"/>
</dbReference>
<dbReference type="GO" id="GO:0004725">
    <property type="term" value="F:protein tyrosine phosphatase activity"/>
    <property type="evidence" value="ECO:0007669"/>
    <property type="project" value="UniProtKB-EC"/>
</dbReference>
<feature type="domain" description="Tyrosine specific protein phosphatases" evidence="8">
    <location>
        <begin position="836"/>
        <end position="910"/>
    </location>
</feature>
<protein>
    <recommendedName>
        <fullName evidence="2">protein-tyrosine-phosphatase</fullName>
        <ecNumber evidence="2">3.1.3.48</ecNumber>
    </recommendedName>
</protein>
<keyword evidence="6" id="KW-0812">Transmembrane</keyword>
<dbReference type="EMBL" id="CACVKT020002213">
    <property type="protein sequence ID" value="CAC5376552.1"/>
    <property type="molecule type" value="Genomic_DNA"/>
</dbReference>
<evidence type="ECO:0000259" key="8">
    <source>
        <dbReference type="PROSITE" id="PS50056"/>
    </source>
</evidence>
<keyword evidence="6" id="KW-0472">Membrane</keyword>
<proteinExistence type="inferred from homology"/>
<dbReference type="InterPro" id="IPR008979">
    <property type="entry name" value="Galactose-bd-like_sf"/>
</dbReference>
<dbReference type="Gene3D" id="3.90.190.10">
    <property type="entry name" value="Protein tyrosine phosphatase superfamily"/>
    <property type="match status" value="2"/>
</dbReference>
<dbReference type="PROSITE" id="PS50056">
    <property type="entry name" value="TYR_PHOSPHATASE_2"/>
    <property type="match status" value="2"/>
</dbReference>
<name>A0A6J8B2L8_MYTCO</name>
<dbReference type="PANTHER" id="PTHR19134">
    <property type="entry name" value="RECEPTOR-TYPE TYROSINE-PROTEIN PHOSPHATASE"/>
    <property type="match status" value="1"/>
</dbReference>
<dbReference type="SUPFAM" id="SSF49785">
    <property type="entry name" value="Galactose-binding domain-like"/>
    <property type="match status" value="1"/>
</dbReference>
<dbReference type="InterPro" id="IPR050348">
    <property type="entry name" value="Protein-Tyr_Phosphatase"/>
</dbReference>
<dbReference type="InterPro" id="IPR003595">
    <property type="entry name" value="Tyr_Pase_cat"/>
</dbReference>
<reference evidence="9 10" key="1">
    <citation type="submission" date="2020-06" db="EMBL/GenBank/DDBJ databases">
        <authorList>
            <person name="Li R."/>
            <person name="Bekaert M."/>
        </authorList>
    </citation>
    <scope>NUCLEOTIDE SEQUENCE [LARGE SCALE GENOMIC DNA]</scope>
    <source>
        <strain evidence="10">wild</strain>
    </source>
</reference>
<dbReference type="OrthoDB" id="5981934at2759"/>
<evidence type="ECO:0000256" key="2">
    <source>
        <dbReference type="ARBA" id="ARBA00013064"/>
    </source>
</evidence>
<sequence>MDGFKLYISNTSTIPPSGDDLCYKDPDKGLPKIIQTISCYQLGQYVVYYDDMAGSGDRGSIIELCYVAINGCKKTFWGSNCTKSCTERCIDQHCYPGNGSCVLGCNTKNCLNDLCDNSTAVCTNGCIERRTGTYCNKYSVATDASVSQIPSGSQPANLANDGDKTSCSKTHGTNIRFQVDMTEKRIVTEMYLTGKVNTTIKGLVHTIYASNSSREPEKGTVLYHGASLPQNISTNAVFRFLTFVPDTKSAVIELEICEIGIVGCPSTQYGPLCNTTCPTNCRGPCDLETGHCIFGCLNGWIGEKCEQVKSELEEELNGAVLSGSIGAVIAVILIMIAGCFIYKRNSKSTKDKYSDKSKSIRKTTFERKRETNDGNERVNSKITLDPGEVTVYLKDTKETELQFEGDDTVYNNVPTEQFAYKIQIGNLKEVINEKLKDDGFKKEYEILPKGLVLAHAEGSKEENKVKNRFLTTWPYDHSRIVLKGNTRTDYINASYIDNYDKEKAYIASQGPKSNTVRDFWHMIWQENAGKIVMVTQLKEGRRDKCAQYWPDAVNEPMVVDNYRLTMTKEKEHTLYVHRLITISNNIDTNQKERKVHQYHFIQWPDHGVPDSIKLVHFYRKVKHEYCDQNGPIVVHCSAGVGRTGTFIAIDALYEHGKKVGYVDIMEYVQMMRKDRMNMIQTYEQYETVFEALLELFTVPETTIPKNRFCKYIEDQECKTLPKNQKVYKREFQGYREESRFYVTQCPIKDTVVDFWTMVYDHNSTIIVLLDQVYKNAKLWLGRSEMLAIGDFSILLEEEHTVDELKIALDYKKQQEKRTINVFTTSDWQGATLPSTKMMVDLLTSVVNCWNSQKSPITVVCRDGCTKSGLFVAICLILDKMKIDEEVDVFQVVRNIQTRRPEFFKNCDQYEYCYKCIKELLEGESLYANT</sequence>
<feature type="transmembrane region" description="Helical" evidence="6">
    <location>
        <begin position="319"/>
        <end position="342"/>
    </location>
</feature>
<feature type="domain" description="Tyrosine-protein phosphatase" evidence="7">
    <location>
        <begin position="440"/>
        <end position="695"/>
    </location>
</feature>
<evidence type="ECO:0000313" key="9">
    <source>
        <dbReference type="EMBL" id="CAC5376552.1"/>
    </source>
</evidence>
<dbReference type="Pfam" id="PF00102">
    <property type="entry name" value="Y_phosphatase"/>
    <property type="match status" value="2"/>
</dbReference>
<evidence type="ECO:0000256" key="4">
    <source>
        <dbReference type="ARBA" id="ARBA00022912"/>
    </source>
</evidence>
<accession>A0A6J8B2L8</accession>
<dbReference type="SMART" id="SM00194">
    <property type="entry name" value="PTPc"/>
    <property type="match status" value="2"/>
</dbReference>
<dbReference type="Proteomes" id="UP000507470">
    <property type="component" value="Unassembled WGS sequence"/>
</dbReference>
<dbReference type="EC" id="3.1.3.48" evidence="2"/>
<keyword evidence="10" id="KW-1185">Reference proteome</keyword>
<evidence type="ECO:0000313" key="10">
    <source>
        <dbReference type="Proteomes" id="UP000507470"/>
    </source>
</evidence>
<feature type="domain" description="Tyrosine specific protein phosphatases" evidence="8">
    <location>
        <begin position="612"/>
        <end position="686"/>
    </location>
</feature>
<evidence type="ECO:0000256" key="6">
    <source>
        <dbReference type="SAM" id="Phobius"/>
    </source>
</evidence>
<dbReference type="SMART" id="SM00404">
    <property type="entry name" value="PTPc_motif"/>
    <property type="match status" value="2"/>
</dbReference>
<evidence type="ECO:0000256" key="3">
    <source>
        <dbReference type="ARBA" id="ARBA00022801"/>
    </source>
</evidence>
<dbReference type="SUPFAM" id="SSF52799">
    <property type="entry name" value="(Phosphotyrosine protein) phosphatases II"/>
    <property type="match status" value="2"/>
</dbReference>
<dbReference type="InterPro" id="IPR016130">
    <property type="entry name" value="Tyr_Pase_AS"/>
</dbReference>
<dbReference type="PROSITE" id="PS00383">
    <property type="entry name" value="TYR_PHOSPHATASE_1"/>
    <property type="match status" value="1"/>
</dbReference>
<dbReference type="InterPro" id="IPR000387">
    <property type="entry name" value="Tyr_Pase_dom"/>
</dbReference>
<dbReference type="PROSITE" id="PS50055">
    <property type="entry name" value="TYR_PHOSPHATASE_PTP"/>
    <property type="match status" value="2"/>
</dbReference>
<evidence type="ECO:0000256" key="5">
    <source>
        <dbReference type="ARBA" id="ARBA00051722"/>
    </source>
</evidence>